<evidence type="ECO:0000256" key="1">
    <source>
        <dbReference type="ARBA" id="ARBA00004383"/>
    </source>
</evidence>
<protein>
    <recommendedName>
        <fullName evidence="10">Protein TonB</fullName>
    </recommendedName>
</protein>
<keyword evidence="10" id="KW-0735">Signal-anchor</keyword>
<accession>A0AAU7NWB2</accession>
<dbReference type="InterPro" id="IPR051045">
    <property type="entry name" value="TonB-dependent_transducer"/>
</dbReference>
<feature type="compositionally biased region" description="Basic and acidic residues" evidence="11">
    <location>
        <begin position="52"/>
        <end position="69"/>
    </location>
</feature>
<name>A0AAU7NWB2_9GAMM</name>
<evidence type="ECO:0000256" key="10">
    <source>
        <dbReference type="RuleBase" id="RU362123"/>
    </source>
</evidence>
<dbReference type="PRINTS" id="PR01374">
    <property type="entry name" value="TONBPROTEIN"/>
</dbReference>
<dbReference type="GO" id="GO:0055085">
    <property type="term" value="P:transmembrane transport"/>
    <property type="evidence" value="ECO:0007669"/>
    <property type="project" value="InterPro"/>
</dbReference>
<dbReference type="GO" id="GO:0015891">
    <property type="term" value="P:siderophore transport"/>
    <property type="evidence" value="ECO:0007669"/>
    <property type="project" value="InterPro"/>
</dbReference>
<evidence type="ECO:0000256" key="7">
    <source>
        <dbReference type="ARBA" id="ARBA00022927"/>
    </source>
</evidence>
<evidence type="ECO:0000256" key="9">
    <source>
        <dbReference type="ARBA" id="ARBA00023136"/>
    </source>
</evidence>
<dbReference type="PANTHER" id="PTHR33446:SF14">
    <property type="entry name" value="PROTEIN TONB"/>
    <property type="match status" value="1"/>
</dbReference>
<dbReference type="GO" id="GO:0030288">
    <property type="term" value="C:outer membrane-bounded periplasmic space"/>
    <property type="evidence" value="ECO:0007669"/>
    <property type="project" value="InterPro"/>
</dbReference>
<dbReference type="PROSITE" id="PS52015">
    <property type="entry name" value="TONB_CTD"/>
    <property type="match status" value="1"/>
</dbReference>
<evidence type="ECO:0000256" key="4">
    <source>
        <dbReference type="ARBA" id="ARBA00022475"/>
    </source>
</evidence>
<evidence type="ECO:0000256" key="11">
    <source>
        <dbReference type="SAM" id="MobiDB-lite"/>
    </source>
</evidence>
<comment type="function">
    <text evidence="10">Interacts with outer membrane receptor proteins that carry out high-affinity binding and energy dependent uptake into the periplasmic space of specific substrates. It could act to transduce energy from the cytoplasmic membrane to specific energy-requiring processes in the outer membrane, resulting in the release into the periplasm of ligands bound by these outer membrane proteins.</text>
</comment>
<feature type="domain" description="TonB C-terminal" evidence="12">
    <location>
        <begin position="118"/>
        <end position="209"/>
    </location>
</feature>
<dbReference type="Gene3D" id="3.30.1150.10">
    <property type="match status" value="1"/>
</dbReference>
<evidence type="ECO:0000256" key="5">
    <source>
        <dbReference type="ARBA" id="ARBA00022519"/>
    </source>
</evidence>
<dbReference type="KEGG" id="mech:Q9L42_003755"/>
<evidence type="ECO:0000256" key="2">
    <source>
        <dbReference type="ARBA" id="ARBA00006555"/>
    </source>
</evidence>
<keyword evidence="9" id="KW-0472">Membrane</keyword>
<dbReference type="PANTHER" id="PTHR33446">
    <property type="entry name" value="PROTEIN TONB-RELATED"/>
    <property type="match status" value="1"/>
</dbReference>
<dbReference type="GO" id="GO:0031992">
    <property type="term" value="F:energy transducer activity"/>
    <property type="evidence" value="ECO:0007669"/>
    <property type="project" value="InterPro"/>
</dbReference>
<organism evidence="13 14">
    <name type="scientific">Methylomarinum roseum</name>
    <dbReference type="NCBI Taxonomy" id="3067653"/>
    <lineage>
        <taxon>Bacteria</taxon>
        <taxon>Pseudomonadati</taxon>
        <taxon>Pseudomonadota</taxon>
        <taxon>Gammaproteobacteria</taxon>
        <taxon>Methylococcales</taxon>
        <taxon>Methylococcaceae</taxon>
        <taxon>Methylomarinum</taxon>
    </lineage>
</organism>
<evidence type="ECO:0000256" key="6">
    <source>
        <dbReference type="ARBA" id="ARBA00022692"/>
    </source>
</evidence>
<dbReference type="InterPro" id="IPR037682">
    <property type="entry name" value="TonB_C"/>
</dbReference>
<dbReference type="SUPFAM" id="SSF74653">
    <property type="entry name" value="TolA/TonB C-terminal domain"/>
    <property type="match status" value="1"/>
</dbReference>
<evidence type="ECO:0000313" key="14">
    <source>
        <dbReference type="Proteomes" id="UP001225378"/>
    </source>
</evidence>
<dbReference type="InterPro" id="IPR006260">
    <property type="entry name" value="TonB/TolA_C"/>
</dbReference>
<dbReference type="NCBIfam" id="TIGR01352">
    <property type="entry name" value="tonB_Cterm"/>
    <property type="match status" value="1"/>
</dbReference>
<keyword evidence="6" id="KW-0812">Transmembrane</keyword>
<keyword evidence="8" id="KW-1133">Transmembrane helix</keyword>
<gene>
    <name evidence="13" type="ORF">Q9L42_003755</name>
</gene>
<dbReference type="RefSeq" id="WP_305910302.1">
    <property type="nucleotide sequence ID" value="NZ_CP157743.1"/>
</dbReference>
<keyword evidence="14" id="KW-1185">Reference proteome</keyword>
<comment type="subcellular location">
    <subcellularLocation>
        <location evidence="1 10">Cell inner membrane</location>
        <topology evidence="1 10">Single-pass membrane protein</topology>
        <orientation evidence="1 10">Periplasmic side</orientation>
    </subcellularLocation>
</comment>
<dbReference type="InterPro" id="IPR003538">
    <property type="entry name" value="TonB"/>
</dbReference>
<evidence type="ECO:0000256" key="3">
    <source>
        <dbReference type="ARBA" id="ARBA00022448"/>
    </source>
</evidence>
<keyword evidence="3 10" id="KW-0813">Transport</keyword>
<feature type="region of interest" description="Disordered" evidence="11">
    <location>
        <begin position="52"/>
        <end position="83"/>
    </location>
</feature>
<reference evidence="13 14" key="1">
    <citation type="journal article" date="2024" name="Microbiology">
        <title>Methylomarinum rosea sp. nov., a novel halophilic methanotrophic bacterium from the hypersaline Lake Elton.</title>
        <authorList>
            <person name="Suleimanov R.Z."/>
            <person name="Oshkin I.Y."/>
            <person name="Danilova O.V."/>
            <person name="Suzina N.E."/>
            <person name="Dedysh S.N."/>
        </authorList>
    </citation>
    <scope>NUCLEOTIDE SEQUENCE [LARGE SCALE GENOMIC DNA]</scope>
    <source>
        <strain evidence="13 14">Ch1-1</strain>
    </source>
</reference>
<keyword evidence="7 10" id="KW-0653">Protein transport</keyword>
<proteinExistence type="inferred from homology"/>
<keyword evidence="4 10" id="KW-1003">Cell membrane</keyword>
<comment type="similarity">
    <text evidence="2 10">Belongs to the TonB family.</text>
</comment>
<dbReference type="EMBL" id="CP157743">
    <property type="protein sequence ID" value="XBS21249.1"/>
    <property type="molecule type" value="Genomic_DNA"/>
</dbReference>
<dbReference type="AlphaFoldDB" id="A0AAU7NWB2"/>
<evidence type="ECO:0000313" key="13">
    <source>
        <dbReference type="EMBL" id="XBS21249.1"/>
    </source>
</evidence>
<sequence length="209" mass="23726">MRLGISLLSGLLVSLVLFWFMQFMISNNQQAFEKTDSLQMTEFVRLKREAQLKTKERKMPEEPPPEKRPPPPPQVEMRQSQVTQTELPDMDMPNLDIPLQSSRFAGSVVGGVKMGKGKISSNVIPLVRIPPRYPMRAARRRIEGWVKVEFTITESGTVKDAVVVDSQPGNIFDQAALRAISKWKFKAKIIDGEAFEQRAVQVLQFKLSK</sequence>
<evidence type="ECO:0000256" key="8">
    <source>
        <dbReference type="ARBA" id="ARBA00022989"/>
    </source>
</evidence>
<dbReference type="Proteomes" id="UP001225378">
    <property type="component" value="Chromosome"/>
</dbReference>
<evidence type="ECO:0000259" key="12">
    <source>
        <dbReference type="PROSITE" id="PS52015"/>
    </source>
</evidence>
<dbReference type="GO" id="GO:0005886">
    <property type="term" value="C:plasma membrane"/>
    <property type="evidence" value="ECO:0007669"/>
    <property type="project" value="UniProtKB-SubCell"/>
</dbReference>
<keyword evidence="5 10" id="KW-0997">Cell inner membrane</keyword>
<dbReference type="GO" id="GO:0015031">
    <property type="term" value="P:protein transport"/>
    <property type="evidence" value="ECO:0007669"/>
    <property type="project" value="UniProtKB-UniRule"/>
</dbReference>
<dbReference type="Pfam" id="PF03544">
    <property type="entry name" value="TonB_C"/>
    <property type="match status" value="1"/>
</dbReference>